<comment type="caution">
    <text evidence="1">The sequence shown here is derived from an EMBL/GenBank/DDBJ whole genome shotgun (WGS) entry which is preliminary data.</text>
</comment>
<keyword evidence="2" id="KW-1185">Reference proteome</keyword>
<dbReference type="EMBL" id="JBDIVE010000014">
    <property type="protein sequence ID" value="MEN3070501.1"/>
    <property type="molecule type" value="Genomic_DNA"/>
</dbReference>
<sequence length="97" mass="11127">MNELSRLQSWYANQCNGIWEHSYGLSIETLDNPGWCLTVDLIDTDIFELSFIELKREAIESDDDWLVCRVEDGRFRGHCGPANLQELLSIFLDFAGA</sequence>
<accession>A0ABU9Z3I3</accession>
<dbReference type="Pfam" id="PF15580">
    <property type="entry name" value="Imm53"/>
    <property type="match status" value="1"/>
</dbReference>
<dbReference type="Proteomes" id="UP001410394">
    <property type="component" value="Unassembled WGS sequence"/>
</dbReference>
<dbReference type="RefSeq" id="WP_345921278.1">
    <property type="nucleotide sequence ID" value="NZ_JBDIVE010000014.1"/>
</dbReference>
<evidence type="ECO:0000313" key="2">
    <source>
        <dbReference type="Proteomes" id="UP001410394"/>
    </source>
</evidence>
<dbReference type="InterPro" id="IPR028228">
    <property type="entry name" value="Imm53"/>
</dbReference>
<reference evidence="1 2" key="1">
    <citation type="journal article" date="2018" name="Int. J. Syst. Evol. Microbiol.">
        <title>Uliginosibacterium sediminicola sp. nov., isolated from freshwater sediment.</title>
        <authorList>
            <person name="Hwang W.M."/>
            <person name="Kim S.M."/>
            <person name="Kang K."/>
            <person name="Ahn T.Y."/>
        </authorList>
    </citation>
    <scope>NUCLEOTIDE SEQUENCE [LARGE SCALE GENOMIC DNA]</scope>
    <source>
        <strain evidence="1 2">M1-21</strain>
    </source>
</reference>
<gene>
    <name evidence="1" type="ORF">ABDB84_18600</name>
</gene>
<name>A0ABU9Z3I3_9RHOO</name>
<protein>
    <submittedName>
        <fullName evidence="1">Immunity 53 family protein</fullName>
    </submittedName>
</protein>
<evidence type="ECO:0000313" key="1">
    <source>
        <dbReference type="EMBL" id="MEN3070501.1"/>
    </source>
</evidence>
<proteinExistence type="predicted"/>
<organism evidence="1 2">
    <name type="scientific">Uliginosibacterium sediminicola</name>
    <dbReference type="NCBI Taxonomy" id="2024550"/>
    <lineage>
        <taxon>Bacteria</taxon>
        <taxon>Pseudomonadati</taxon>
        <taxon>Pseudomonadota</taxon>
        <taxon>Betaproteobacteria</taxon>
        <taxon>Rhodocyclales</taxon>
        <taxon>Zoogloeaceae</taxon>
        <taxon>Uliginosibacterium</taxon>
    </lineage>
</organism>